<gene>
    <name evidence="8" type="ORF">F8C90_03890</name>
</gene>
<dbReference type="InterPro" id="IPR015421">
    <property type="entry name" value="PyrdxlP-dep_Trfase_major"/>
</dbReference>
<comment type="similarity">
    <text evidence="1">In the C-terminal section; belongs to the class-I pyridoxal-phosphate-dependent aminotransferase family.</text>
</comment>
<keyword evidence="2" id="KW-0663">Pyridoxal phosphate</keyword>
<protein>
    <submittedName>
        <fullName evidence="8">PLP-dependent aminotransferase family protein</fullName>
    </submittedName>
</protein>
<dbReference type="InterPro" id="IPR000524">
    <property type="entry name" value="Tscrpt_reg_HTH_GntR"/>
</dbReference>
<dbReference type="CDD" id="cd00609">
    <property type="entry name" value="AAT_like"/>
    <property type="match status" value="1"/>
</dbReference>
<dbReference type="PANTHER" id="PTHR46577">
    <property type="entry name" value="HTH-TYPE TRANSCRIPTIONAL REGULATORY PROTEIN GABR"/>
    <property type="match status" value="1"/>
</dbReference>
<evidence type="ECO:0000256" key="6">
    <source>
        <dbReference type="SAM" id="MobiDB-lite"/>
    </source>
</evidence>
<dbReference type="GO" id="GO:0008483">
    <property type="term" value="F:transaminase activity"/>
    <property type="evidence" value="ECO:0007669"/>
    <property type="project" value="UniProtKB-KW"/>
</dbReference>
<proteinExistence type="inferred from homology"/>
<dbReference type="PANTHER" id="PTHR46577:SF1">
    <property type="entry name" value="HTH-TYPE TRANSCRIPTIONAL REGULATORY PROTEIN GABR"/>
    <property type="match status" value="1"/>
</dbReference>
<dbReference type="CDD" id="cd07377">
    <property type="entry name" value="WHTH_GntR"/>
    <property type="match status" value="1"/>
</dbReference>
<evidence type="ECO:0000256" key="1">
    <source>
        <dbReference type="ARBA" id="ARBA00005384"/>
    </source>
</evidence>
<dbReference type="PROSITE" id="PS50949">
    <property type="entry name" value="HTH_GNTR"/>
    <property type="match status" value="1"/>
</dbReference>
<keyword evidence="8" id="KW-0032">Aminotransferase</keyword>
<keyword evidence="8" id="KW-0808">Transferase</keyword>
<dbReference type="OrthoDB" id="594134at2"/>
<evidence type="ECO:0000313" key="9">
    <source>
        <dbReference type="Proteomes" id="UP000468668"/>
    </source>
</evidence>
<dbReference type="InterPro" id="IPR036390">
    <property type="entry name" value="WH_DNA-bd_sf"/>
</dbReference>
<feature type="domain" description="HTH gntR-type" evidence="7">
    <location>
        <begin position="12"/>
        <end position="80"/>
    </location>
</feature>
<dbReference type="InterPro" id="IPR036388">
    <property type="entry name" value="WH-like_DNA-bd_sf"/>
</dbReference>
<feature type="region of interest" description="Disordered" evidence="6">
    <location>
        <begin position="113"/>
        <end position="143"/>
    </location>
</feature>
<evidence type="ECO:0000259" key="7">
    <source>
        <dbReference type="PROSITE" id="PS50949"/>
    </source>
</evidence>
<dbReference type="InterPro" id="IPR051446">
    <property type="entry name" value="HTH_trans_reg/aminotransferase"/>
</dbReference>
<evidence type="ECO:0000256" key="4">
    <source>
        <dbReference type="ARBA" id="ARBA00023125"/>
    </source>
</evidence>
<evidence type="ECO:0000256" key="5">
    <source>
        <dbReference type="ARBA" id="ARBA00023163"/>
    </source>
</evidence>
<dbReference type="GeneID" id="98657545"/>
<dbReference type="Pfam" id="PF00155">
    <property type="entry name" value="Aminotran_1_2"/>
    <property type="match status" value="1"/>
</dbReference>
<dbReference type="SMART" id="SM00345">
    <property type="entry name" value="HTH_GNTR"/>
    <property type="match status" value="1"/>
</dbReference>
<accession>A0A6N6NNL4</accession>
<dbReference type="AlphaFoldDB" id="A0A6N6NNL4"/>
<dbReference type="RefSeq" id="WP_158049144.1">
    <property type="nucleotide sequence ID" value="NZ_WAJR01000006.1"/>
</dbReference>
<dbReference type="EMBL" id="WAJR01000006">
    <property type="protein sequence ID" value="KAB1641310.1"/>
    <property type="molecule type" value="Genomic_DNA"/>
</dbReference>
<dbReference type="GO" id="GO:0003677">
    <property type="term" value="F:DNA binding"/>
    <property type="evidence" value="ECO:0007669"/>
    <property type="project" value="UniProtKB-KW"/>
</dbReference>
<dbReference type="Gene3D" id="3.40.640.10">
    <property type="entry name" value="Type I PLP-dependent aspartate aminotransferase-like (Major domain)"/>
    <property type="match status" value="1"/>
</dbReference>
<name>A0A6N6NNL4_9ACTN</name>
<reference evidence="8 9" key="1">
    <citation type="submission" date="2019-09" db="EMBL/GenBank/DDBJ databases">
        <title>Whole genome shotgun sequencing (WGS) of Ellagibacter isourolithinifaciens DSM 104140(T) and Adlercreutzia muris DSM 29508(T).</title>
        <authorList>
            <person name="Stoll D.A."/>
            <person name="Danylec N."/>
            <person name="Huch M."/>
        </authorList>
    </citation>
    <scope>NUCLEOTIDE SEQUENCE [LARGE SCALE GENOMIC DNA]</scope>
    <source>
        <strain evidence="8 9">DSM 104140</strain>
    </source>
</reference>
<organism evidence="8 9">
    <name type="scientific">Ellagibacter isourolithinifaciens</name>
    <dbReference type="NCBI Taxonomy" id="2137581"/>
    <lineage>
        <taxon>Bacteria</taxon>
        <taxon>Bacillati</taxon>
        <taxon>Actinomycetota</taxon>
        <taxon>Coriobacteriia</taxon>
        <taxon>Eggerthellales</taxon>
        <taxon>Eggerthellaceae</taxon>
        <taxon>Ellagibacter</taxon>
    </lineage>
</organism>
<dbReference type="GO" id="GO:0003700">
    <property type="term" value="F:DNA-binding transcription factor activity"/>
    <property type="evidence" value="ECO:0007669"/>
    <property type="project" value="InterPro"/>
</dbReference>
<dbReference type="Proteomes" id="UP000468668">
    <property type="component" value="Unassembled WGS sequence"/>
</dbReference>
<comment type="caution">
    <text evidence="8">The sequence shown here is derived from an EMBL/GenBank/DDBJ whole genome shotgun (WGS) entry which is preliminary data.</text>
</comment>
<dbReference type="InterPro" id="IPR004839">
    <property type="entry name" value="Aminotransferase_I/II_large"/>
</dbReference>
<evidence type="ECO:0000313" key="8">
    <source>
        <dbReference type="EMBL" id="KAB1641310.1"/>
    </source>
</evidence>
<dbReference type="SUPFAM" id="SSF53383">
    <property type="entry name" value="PLP-dependent transferases"/>
    <property type="match status" value="1"/>
</dbReference>
<keyword evidence="9" id="KW-1185">Reference proteome</keyword>
<dbReference type="Gene3D" id="1.10.10.10">
    <property type="entry name" value="Winged helix-like DNA-binding domain superfamily/Winged helix DNA-binding domain"/>
    <property type="match status" value="1"/>
</dbReference>
<keyword evidence="3" id="KW-0805">Transcription regulation</keyword>
<dbReference type="Pfam" id="PF00392">
    <property type="entry name" value="GntR"/>
    <property type="match status" value="1"/>
</dbReference>
<keyword evidence="5" id="KW-0804">Transcription</keyword>
<sequence length="525" mass="56963">MLSYDMGKRGNASRYDYLYRRIRHDIAHGNILPDEKLPSKRALARNLGVSVITIEAAYAQLIAEGYVRAEERRGYFACELSPVARGWQCGGKRDGQRGGDHLRGIAASDSIPENAIRRPSPASAGLTQFPAASPERRLASPGTSARMVEGVPAFASGGGPATPAPSSESAATALFPYQTWARVMRRTLAEESSATLAQAALGAGSPRLRRAIAAYLREYRGMDVPAERIVVAAGSQTLYQLIIQLLGRDRAFAIESPGYPLLERMYDAQGVRCASVPLAAGGIHVAALRESGASVAHVMPAHQFPTGVVMSAAHRRDLLNWSRMDAARAFSSDGPRGRFIIEDDYDAEFRMSGRPIAPLASVDVAGRVIYLNSFTKSLGAAFRIAYMALSEDLAAQFELKLGFYSNTVSPLEQLALARFIEQGHYERHVNRLRTHVKRLQDGLVGRVRESSLAQEVAFEGLDRGLYFSMRVRKGTQDRVVGALQAAGVQLAFLGKGPLAWSDAQAGESVFALNCESLNIEELVLP</sequence>
<dbReference type="InterPro" id="IPR015424">
    <property type="entry name" value="PyrdxlP-dep_Trfase"/>
</dbReference>
<evidence type="ECO:0000256" key="3">
    <source>
        <dbReference type="ARBA" id="ARBA00023015"/>
    </source>
</evidence>
<evidence type="ECO:0000256" key="2">
    <source>
        <dbReference type="ARBA" id="ARBA00022898"/>
    </source>
</evidence>
<dbReference type="GO" id="GO:0030170">
    <property type="term" value="F:pyridoxal phosphate binding"/>
    <property type="evidence" value="ECO:0007669"/>
    <property type="project" value="InterPro"/>
</dbReference>
<keyword evidence="4" id="KW-0238">DNA-binding</keyword>
<dbReference type="SUPFAM" id="SSF46785">
    <property type="entry name" value="Winged helix' DNA-binding domain"/>
    <property type="match status" value="1"/>
</dbReference>